<dbReference type="Pfam" id="PF10411">
    <property type="entry name" value="DsbC_N"/>
    <property type="match status" value="1"/>
</dbReference>
<dbReference type="AlphaFoldDB" id="T1CUF7"/>
<feature type="non-terminal residue" evidence="3">
    <location>
        <position position="1"/>
    </location>
</feature>
<name>T1CUF7_9ZZZZ</name>
<reference evidence="3" key="1">
    <citation type="submission" date="2013-08" db="EMBL/GenBank/DDBJ databases">
        <authorList>
            <person name="Mendez C."/>
            <person name="Richter M."/>
            <person name="Ferrer M."/>
            <person name="Sanchez J."/>
        </authorList>
    </citation>
    <scope>NUCLEOTIDE SEQUENCE</scope>
</reference>
<feature type="domain" description="Disulphide bond isomerase DsbC/G N-terminal" evidence="2">
    <location>
        <begin position="24"/>
        <end position="77"/>
    </location>
</feature>
<comment type="caution">
    <text evidence="3">The sequence shown here is derived from an EMBL/GenBank/DDBJ whole genome shotgun (WGS) entry which is preliminary data.</text>
</comment>
<dbReference type="GO" id="GO:0042597">
    <property type="term" value="C:periplasmic space"/>
    <property type="evidence" value="ECO:0007669"/>
    <property type="project" value="InterPro"/>
</dbReference>
<dbReference type="InterPro" id="IPR009094">
    <property type="entry name" value="DiS-bond_isomerase_DsbC/G_N_sf"/>
</dbReference>
<protein>
    <submittedName>
        <fullName evidence="3">Thiol:disulfide interchange protein DsbG</fullName>
    </submittedName>
</protein>
<accession>T1CUF7</accession>
<evidence type="ECO:0000313" key="3">
    <source>
        <dbReference type="EMBL" id="EQD72534.1"/>
    </source>
</evidence>
<evidence type="ECO:0000256" key="1">
    <source>
        <dbReference type="SAM" id="MobiDB-lite"/>
    </source>
</evidence>
<dbReference type="SUPFAM" id="SSF54423">
    <property type="entry name" value="DsbC/DsbG N-terminal domain-like"/>
    <property type="match status" value="1"/>
</dbReference>
<reference evidence="3" key="2">
    <citation type="journal article" date="2014" name="ISME J.">
        <title>Microbial stratification in low pH oxic and suboxic macroscopic growths along an acid mine drainage.</title>
        <authorList>
            <person name="Mendez-Garcia C."/>
            <person name="Mesa V."/>
            <person name="Sprenger R.R."/>
            <person name="Richter M."/>
            <person name="Diez M.S."/>
            <person name="Solano J."/>
            <person name="Bargiela R."/>
            <person name="Golyshina O.V."/>
            <person name="Manteca A."/>
            <person name="Ramos J.L."/>
            <person name="Gallego J.R."/>
            <person name="Llorente I."/>
            <person name="Martins Dos Santos V.A."/>
            <person name="Jensen O.N."/>
            <person name="Pelaez A.I."/>
            <person name="Sanchez J."/>
            <person name="Ferrer M."/>
        </authorList>
    </citation>
    <scope>NUCLEOTIDE SEQUENCE</scope>
</reference>
<dbReference type="Gene3D" id="3.10.450.70">
    <property type="entry name" value="Disulphide bond isomerase, DsbC/G, N-terminal"/>
    <property type="match status" value="1"/>
</dbReference>
<dbReference type="EMBL" id="AUZY01002291">
    <property type="protein sequence ID" value="EQD72534.1"/>
    <property type="molecule type" value="Genomic_DNA"/>
</dbReference>
<feature type="compositionally biased region" description="Low complexity" evidence="1">
    <location>
        <begin position="92"/>
        <end position="103"/>
    </location>
</feature>
<dbReference type="InterPro" id="IPR018950">
    <property type="entry name" value="DiS-bond_isomerase_DsbC/G_N"/>
</dbReference>
<organism evidence="3">
    <name type="scientific">mine drainage metagenome</name>
    <dbReference type="NCBI Taxonomy" id="410659"/>
    <lineage>
        <taxon>unclassified sequences</taxon>
        <taxon>metagenomes</taxon>
        <taxon>ecological metagenomes</taxon>
    </lineage>
</organism>
<gene>
    <name evidence="3" type="ORF">B1B_03702</name>
</gene>
<feature type="region of interest" description="Disordered" evidence="1">
    <location>
        <begin position="92"/>
        <end position="117"/>
    </location>
</feature>
<proteinExistence type="predicted"/>
<sequence>AGCHSGVPTEKVSALVKTVTHGAAAVRKIFDGPPGSGLTGAVIAGGTHPPVVVWVTADGKTLIAGNVFDVQGRNLTQMATLRLANAPVLASARPSAPAAFSPSPTGPDPRARNGSGR</sequence>
<evidence type="ECO:0000259" key="2">
    <source>
        <dbReference type="Pfam" id="PF10411"/>
    </source>
</evidence>